<keyword evidence="4" id="KW-0408">Iron</keyword>
<keyword evidence="3" id="KW-0560">Oxidoreductase</keyword>
<evidence type="ECO:0000256" key="4">
    <source>
        <dbReference type="ARBA" id="ARBA00023004"/>
    </source>
</evidence>
<proteinExistence type="inferred from homology"/>
<dbReference type="InterPro" id="IPR001128">
    <property type="entry name" value="Cyt_P450"/>
</dbReference>
<dbReference type="GO" id="GO:0016705">
    <property type="term" value="F:oxidoreductase activity, acting on paired donors, with incorporation or reduction of molecular oxygen"/>
    <property type="evidence" value="ECO:0007669"/>
    <property type="project" value="InterPro"/>
</dbReference>
<sequence>PVENMDILSLLQPLLYSFFLLVPLSILFLHTQKQSKKEKKAKKKVGEAATAPVLKPYPVLGHLPQFLSNCHRYTEWSTELLLRSPTQTVSLHTPLVDGVVTANPVNVEHMLRTRFDNYPKGDLFTSILEDFLGAGIFNVDGEEWRRQRKAASFEFSTRALRDFAARSVREEIVGRLLPLLRAAAAEGAVLDLQDVLQRFAFDGICRVAFGFDPACLAGGDNSSAFMRAFDAAASLSADRFMYPLPQVWRAKRALDVGSERKLRQSIAEVHDFAVEIIRSRRRKEERGSSDDLLSRFSTDSTNSEELLRDIVVSFILAGRETTSSALTWFFWLL</sequence>
<dbReference type="GO" id="GO:0005506">
    <property type="term" value="F:iron ion binding"/>
    <property type="evidence" value="ECO:0007669"/>
    <property type="project" value="InterPro"/>
</dbReference>
<evidence type="ECO:0000256" key="1">
    <source>
        <dbReference type="ARBA" id="ARBA00010617"/>
    </source>
</evidence>
<dbReference type="InterPro" id="IPR036396">
    <property type="entry name" value="Cyt_P450_sf"/>
</dbReference>
<accession>A0A1D1YGX0</accession>
<comment type="similarity">
    <text evidence="1">Belongs to the cytochrome P450 family.</text>
</comment>
<keyword evidence="5" id="KW-0472">Membrane</keyword>
<dbReference type="Gene3D" id="1.10.630.10">
    <property type="entry name" value="Cytochrome P450"/>
    <property type="match status" value="1"/>
</dbReference>
<evidence type="ECO:0000256" key="3">
    <source>
        <dbReference type="ARBA" id="ARBA00023002"/>
    </source>
</evidence>
<dbReference type="SUPFAM" id="SSF48264">
    <property type="entry name" value="Cytochrome P450"/>
    <property type="match status" value="1"/>
</dbReference>
<dbReference type="EMBL" id="GDJX01014051">
    <property type="protein sequence ID" value="JAT53885.1"/>
    <property type="molecule type" value="Transcribed_RNA"/>
</dbReference>
<feature type="transmembrane region" description="Helical" evidence="5">
    <location>
        <begin position="14"/>
        <end position="31"/>
    </location>
</feature>
<dbReference type="PANTHER" id="PTHR24296">
    <property type="entry name" value="CYTOCHROME P450"/>
    <property type="match status" value="1"/>
</dbReference>
<name>A0A1D1YGX0_9ARAE</name>
<feature type="non-terminal residue" evidence="6">
    <location>
        <position position="333"/>
    </location>
</feature>
<feature type="non-terminal residue" evidence="6">
    <location>
        <position position="1"/>
    </location>
</feature>
<organism evidence="6">
    <name type="scientific">Anthurium amnicola</name>
    <dbReference type="NCBI Taxonomy" id="1678845"/>
    <lineage>
        <taxon>Eukaryota</taxon>
        <taxon>Viridiplantae</taxon>
        <taxon>Streptophyta</taxon>
        <taxon>Embryophyta</taxon>
        <taxon>Tracheophyta</taxon>
        <taxon>Spermatophyta</taxon>
        <taxon>Magnoliopsida</taxon>
        <taxon>Liliopsida</taxon>
        <taxon>Araceae</taxon>
        <taxon>Pothoideae</taxon>
        <taxon>Potheae</taxon>
        <taxon>Anthurium</taxon>
    </lineage>
</organism>
<dbReference type="GO" id="GO:0020037">
    <property type="term" value="F:heme binding"/>
    <property type="evidence" value="ECO:0007669"/>
    <property type="project" value="InterPro"/>
</dbReference>
<keyword evidence="2" id="KW-0479">Metal-binding</keyword>
<reference evidence="6" key="1">
    <citation type="submission" date="2015-07" db="EMBL/GenBank/DDBJ databases">
        <title>Transcriptome Assembly of Anthurium amnicola.</title>
        <authorList>
            <person name="Suzuki J."/>
        </authorList>
    </citation>
    <scope>NUCLEOTIDE SEQUENCE</scope>
</reference>
<dbReference type="Pfam" id="PF00067">
    <property type="entry name" value="p450"/>
    <property type="match status" value="1"/>
</dbReference>
<gene>
    <name evidence="6" type="primary">CYP94A1_0</name>
    <name evidence="6" type="ORF">g.20887</name>
</gene>
<dbReference type="AlphaFoldDB" id="A0A1D1YGX0"/>
<keyword evidence="5" id="KW-0812">Transmembrane</keyword>
<evidence type="ECO:0000256" key="5">
    <source>
        <dbReference type="SAM" id="Phobius"/>
    </source>
</evidence>
<dbReference type="GO" id="GO:0004497">
    <property type="term" value="F:monooxygenase activity"/>
    <property type="evidence" value="ECO:0007669"/>
    <property type="project" value="InterPro"/>
</dbReference>
<keyword evidence="5" id="KW-1133">Transmembrane helix</keyword>
<evidence type="ECO:0000256" key="2">
    <source>
        <dbReference type="ARBA" id="ARBA00022723"/>
    </source>
</evidence>
<protein>
    <submittedName>
        <fullName evidence="6">Cytochrome P450 94A1</fullName>
    </submittedName>
</protein>
<evidence type="ECO:0000313" key="6">
    <source>
        <dbReference type="EMBL" id="JAT53885.1"/>
    </source>
</evidence>